<comment type="subcellular location">
    <subcellularLocation>
        <location evidence="1">Cytoplasm</location>
    </subcellularLocation>
</comment>
<dbReference type="Proteomes" id="UP000663868">
    <property type="component" value="Unassembled WGS sequence"/>
</dbReference>
<dbReference type="EMBL" id="CAJOBB010029652">
    <property type="protein sequence ID" value="CAF4438345.1"/>
    <property type="molecule type" value="Genomic_DNA"/>
</dbReference>
<dbReference type="AlphaFoldDB" id="A0A820RPF6"/>
<organism evidence="3 4">
    <name type="scientific">Adineta steineri</name>
    <dbReference type="NCBI Taxonomy" id="433720"/>
    <lineage>
        <taxon>Eukaryota</taxon>
        <taxon>Metazoa</taxon>
        <taxon>Spiralia</taxon>
        <taxon>Gnathifera</taxon>
        <taxon>Rotifera</taxon>
        <taxon>Eurotatoria</taxon>
        <taxon>Bdelloidea</taxon>
        <taxon>Adinetida</taxon>
        <taxon>Adinetidae</taxon>
        <taxon>Adineta</taxon>
    </lineage>
</organism>
<sequence>LDADVKEELADNLPALKALFNLCQSQDAHVLYSLTTIFVNLTNTYDIRKPDKEMVELATYAKQHIPKEHPKDEKTFFDERRKKLVEAGIIPILVQLCKHKSENCREQIARYESKKYLIEL</sequence>
<dbReference type="GO" id="GO:0005737">
    <property type="term" value="C:cytoplasm"/>
    <property type="evidence" value="ECO:0007669"/>
    <property type="project" value="UniProtKB-SubCell"/>
</dbReference>
<gene>
    <name evidence="3" type="ORF">KXQ929_LOCUS53220</name>
</gene>
<dbReference type="InterPro" id="IPR000225">
    <property type="entry name" value="Armadillo"/>
</dbReference>
<dbReference type="PANTHER" id="PTHR45994">
    <property type="entry name" value="FI21225P1"/>
    <property type="match status" value="1"/>
</dbReference>
<evidence type="ECO:0000313" key="4">
    <source>
        <dbReference type="Proteomes" id="UP000663868"/>
    </source>
</evidence>
<dbReference type="Pfam" id="PF00514">
    <property type="entry name" value="Arm"/>
    <property type="match status" value="1"/>
</dbReference>
<evidence type="ECO:0000256" key="2">
    <source>
        <dbReference type="ARBA" id="ARBA00022490"/>
    </source>
</evidence>
<keyword evidence="2" id="KW-0963">Cytoplasm</keyword>
<feature type="non-terminal residue" evidence="3">
    <location>
        <position position="1"/>
    </location>
</feature>
<dbReference type="InterPro" id="IPR016024">
    <property type="entry name" value="ARM-type_fold"/>
</dbReference>
<accession>A0A820RPF6</accession>
<dbReference type="PANTHER" id="PTHR45994:SF1">
    <property type="entry name" value="FI21225P1"/>
    <property type="match status" value="1"/>
</dbReference>
<evidence type="ECO:0000256" key="1">
    <source>
        <dbReference type="ARBA" id="ARBA00004496"/>
    </source>
</evidence>
<protein>
    <submittedName>
        <fullName evidence="3">Uncharacterized protein</fullName>
    </submittedName>
</protein>
<comment type="caution">
    <text evidence="3">The sequence shown here is derived from an EMBL/GenBank/DDBJ whole genome shotgun (WGS) entry which is preliminary data.</text>
</comment>
<name>A0A820RPF6_9BILA</name>
<dbReference type="Gene3D" id="1.25.10.10">
    <property type="entry name" value="Leucine-rich Repeat Variant"/>
    <property type="match status" value="1"/>
</dbReference>
<dbReference type="SUPFAM" id="SSF48371">
    <property type="entry name" value="ARM repeat"/>
    <property type="match status" value="1"/>
</dbReference>
<reference evidence="3" key="1">
    <citation type="submission" date="2021-02" db="EMBL/GenBank/DDBJ databases">
        <authorList>
            <person name="Nowell W R."/>
        </authorList>
    </citation>
    <scope>NUCLEOTIDE SEQUENCE</scope>
</reference>
<dbReference type="InterPro" id="IPR011989">
    <property type="entry name" value="ARM-like"/>
</dbReference>
<proteinExistence type="predicted"/>
<evidence type="ECO:0000313" key="3">
    <source>
        <dbReference type="EMBL" id="CAF4438345.1"/>
    </source>
</evidence>
<dbReference type="GO" id="GO:0051879">
    <property type="term" value="F:Hsp90 protein binding"/>
    <property type="evidence" value="ECO:0007669"/>
    <property type="project" value="TreeGrafter"/>
</dbReference>